<evidence type="ECO:0000313" key="6">
    <source>
        <dbReference type="Proteomes" id="UP000657385"/>
    </source>
</evidence>
<comment type="caution">
    <text evidence="5">The sequence shown here is derived from an EMBL/GenBank/DDBJ whole genome shotgun (WGS) entry which is preliminary data.</text>
</comment>
<dbReference type="InterPro" id="IPR011050">
    <property type="entry name" value="Pectin_lyase_fold/virulence"/>
</dbReference>
<feature type="domain" description="Fibronectin type-III" evidence="4">
    <location>
        <begin position="804"/>
        <end position="903"/>
    </location>
</feature>
<dbReference type="InterPro" id="IPR012334">
    <property type="entry name" value="Pectin_lyas_fold"/>
</dbReference>
<dbReference type="InterPro" id="IPR003961">
    <property type="entry name" value="FN3_dom"/>
</dbReference>
<dbReference type="InterPro" id="IPR013783">
    <property type="entry name" value="Ig-like_fold"/>
</dbReference>
<dbReference type="SUPFAM" id="SSF49265">
    <property type="entry name" value="Fibronectin type III"/>
    <property type="match status" value="1"/>
</dbReference>
<name>A0A931BAE5_9ACTN</name>
<keyword evidence="1" id="KW-0378">Hydrolase</keyword>
<evidence type="ECO:0000256" key="3">
    <source>
        <dbReference type="SAM" id="SignalP"/>
    </source>
</evidence>
<keyword evidence="3" id="KW-0732">Signal</keyword>
<dbReference type="Proteomes" id="UP000657385">
    <property type="component" value="Unassembled WGS sequence"/>
</dbReference>
<dbReference type="InterPro" id="IPR036116">
    <property type="entry name" value="FN3_sf"/>
</dbReference>
<dbReference type="Gene3D" id="2.160.20.10">
    <property type="entry name" value="Single-stranded right-handed beta-helix, Pectin lyase-like"/>
    <property type="match status" value="2"/>
</dbReference>
<evidence type="ECO:0000313" key="5">
    <source>
        <dbReference type="EMBL" id="MBF9069825.1"/>
    </source>
</evidence>
<dbReference type="Gene3D" id="2.60.40.10">
    <property type="entry name" value="Immunoglobulins"/>
    <property type="match status" value="2"/>
</dbReference>
<keyword evidence="2" id="KW-0119">Carbohydrate metabolism</keyword>
<gene>
    <name evidence="5" type="ORF">I2501_17525</name>
</gene>
<evidence type="ECO:0000256" key="2">
    <source>
        <dbReference type="ARBA" id="ARBA00023326"/>
    </source>
</evidence>
<protein>
    <submittedName>
        <fullName evidence="5">Fibronectin type III domain-containing protein</fullName>
    </submittedName>
</protein>
<evidence type="ECO:0000259" key="4">
    <source>
        <dbReference type="PROSITE" id="PS50853"/>
    </source>
</evidence>
<dbReference type="SUPFAM" id="SSF51126">
    <property type="entry name" value="Pectin lyase-like"/>
    <property type="match status" value="1"/>
</dbReference>
<keyword evidence="1" id="KW-0326">Glycosidase</keyword>
<dbReference type="PANTHER" id="PTHR36453:SF1">
    <property type="entry name" value="RIGHT HANDED BETA HELIX DOMAIN-CONTAINING PROTEIN"/>
    <property type="match status" value="1"/>
</dbReference>
<dbReference type="CDD" id="cd00063">
    <property type="entry name" value="FN3"/>
    <property type="match status" value="2"/>
</dbReference>
<organism evidence="5 6">
    <name type="scientific">Streptacidiphilus fuscans</name>
    <dbReference type="NCBI Taxonomy" id="2789292"/>
    <lineage>
        <taxon>Bacteria</taxon>
        <taxon>Bacillati</taxon>
        <taxon>Actinomycetota</taxon>
        <taxon>Actinomycetes</taxon>
        <taxon>Kitasatosporales</taxon>
        <taxon>Streptomycetaceae</taxon>
        <taxon>Streptacidiphilus</taxon>
    </lineage>
</organism>
<feature type="domain" description="Fibronectin type-III" evidence="4">
    <location>
        <begin position="700"/>
        <end position="800"/>
    </location>
</feature>
<dbReference type="SMART" id="SM00060">
    <property type="entry name" value="FN3"/>
    <property type="match status" value="2"/>
</dbReference>
<feature type="signal peptide" evidence="3">
    <location>
        <begin position="1"/>
        <end position="33"/>
    </location>
</feature>
<evidence type="ECO:0000256" key="1">
    <source>
        <dbReference type="ARBA" id="ARBA00023295"/>
    </source>
</evidence>
<keyword evidence="2" id="KW-0624">Polysaccharide degradation</keyword>
<dbReference type="PROSITE" id="PS50853">
    <property type="entry name" value="FN3"/>
    <property type="match status" value="2"/>
</dbReference>
<proteinExistence type="predicted"/>
<sequence>MPDPRNRTRAGLIGAATVLATAAALLLGTSAQATPGQPVYGLNKGQVQEQNRSQDVYVSVHGDDAAPGTADRPVRTLDRAQQLVRARDGDLTADLTVHLGPGTFRLDHPLTMDASDSGSNGHTVVWQGTGDTVLSGGLQVTGWRPVRGSAGLWSAPAPAGLVNTRQLYVDGQREERATGALPVTLTETPTGYTASSDVMSHWRDPSDIEFVYTGGTSAFNAQVEGLGNWTEPRCPIASISGTTITMAQPCWDNSTKRVMFPGSTRTVSMVGPASLSHNATPARVENAFELLTQPGQWYLDRSAHTVYYMPRAGQRLADADVEAPVLQQLVTADGTTQAPVHDLAFRNLRFEYATWLTPSSPEGFSEIQAGYTITGADGYATEGLCQFLSGSSVPAGTTPPATCPFGAWTKEPGNVSVQHGERVDFSGDVFTHLGAAGLDLGDGAQNDAVRGDVFTDISGNGVELGGVDQPLPTADADHTRGNQVTDNHLYGLPVEFHGGVAVLNGYSEDDVIAHNQIDHTPYTAISMGWGGWPDKIKVPATPNYSHDNQVSDNLIYDHMAVLDDGGGIYTQGITGTSMADGEKVTGNVIHDQYGFGKAVYTDNGCTYETVSGNVMYGVSFADVSARHTDYRDNLGNNDPTLISGNWWEEGTPDGDNKGLVTQGNHIIASPADAPAAVVAAAGIEPAYTWVLHERTAPAGVPGTPLLVGTFAADGSVYATWNPSYQENGSPVDSYALSATPVGGGQSVTARISAADFQRLGYAVIPGLTNGTAYSVTVAARNRVGTGDQSIPAAPVTPGPGSGALPGAVSGVSGYAAAGSVSLHWAVPATSGATNVIGYTVTVSDGRTIQVTGRDAVDTQQAGKAMFRVIGDLQPSTTYTFTVAAVTATGTGPASTTTVTTTAS</sequence>
<dbReference type="EMBL" id="JADPRT010000006">
    <property type="protein sequence ID" value="MBF9069825.1"/>
    <property type="molecule type" value="Genomic_DNA"/>
</dbReference>
<dbReference type="GO" id="GO:0000272">
    <property type="term" value="P:polysaccharide catabolic process"/>
    <property type="evidence" value="ECO:0007669"/>
    <property type="project" value="UniProtKB-KW"/>
</dbReference>
<feature type="chain" id="PRO_5037817582" evidence="3">
    <location>
        <begin position="34"/>
        <end position="903"/>
    </location>
</feature>
<accession>A0A931BAE5</accession>
<reference evidence="5" key="1">
    <citation type="submission" date="2020-11" db="EMBL/GenBank/DDBJ databases">
        <title>Isolation and identification of active actinomycetes.</title>
        <authorList>
            <person name="Yu B."/>
        </authorList>
    </citation>
    <scope>NUCLEOTIDE SEQUENCE</scope>
    <source>
        <strain evidence="5">NEAU-YB345</strain>
    </source>
</reference>
<dbReference type="GO" id="GO:0016798">
    <property type="term" value="F:hydrolase activity, acting on glycosyl bonds"/>
    <property type="evidence" value="ECO:0007669"/>
    <property type="project" value="UniProtKB-KW"/>
</dbReference>
<dbReference type="RefSeq" id="WP_196194970.1">
    <property type="nucleotide sequence ID" value="NZ_JADPRT010000006.1"/>
</dbReference>
<keyword evidence="6" id="KW-1185">Reference proteome</keyword>
<dbReference type="Pfam" id="PF00041">
    <property type="entry name" value="fn3"/>
    <property type="match status" value="2"/>
</dbReference>
<dbReference type="AlphaFoldDB" id="A0A931BAE5"/>
<dbReference type="PANTHER" id="PTHR36453">
    <property type="entry name" value="SECRETED PROTEIN-RELATED"/>
    <property type="match status" value="1"/>
</dbReference>